<dbReference type="InterPro" id="IPR006592">
    <property type="entry name" value="RNA_pol_N"/>
</dbReference>
<dbReference type="InterPro" id="IPR007066">
    <property type="entry name" value="RNA_pol_Rpb1_3"/>
</dbReference>
<keyword evidence="4" id="KW-0808">Transferase</keyword>
<proteinExistence type="inferred from homology"/>
<reference evidence="8 9" key="2">
    <citation type="submission" date="2018-11" db="EMBL/GenBank/DDBJ databases">
        <authorList>
            <consortium name="Pathogen Informatics"/>
        </authorList>
    </citation>
    <scope>NUCLEOTIDE SEQUENCE [LARGE SCALE GENOMIC DNA]</scope>
</reference>
<dbReference type="Gene3D" id="1.10.274.100">
    <property type="entry name" value="RNA polymerase Rpb1, domain 3"/>
    <property type="match status" value="1"/>
</dbReference>
<dbReference type="Proteomes" id="UP000271098">
    <property type="component" value="Unassembled WGS sequence"/>
</dbReference>
<evidence type="ECO:0000259" key="7">
    <source>
        <dbReference type="SMART" id="SM00663"/>
    </source>
</evidence>
<keyword evidence="9" id="KW-1185">Reference proteome</keyword>
<dbReference type="Gene3D" id="2.40.40.20">
    <property type="match status" value="1"/>
</dbReference>
<accession>A0A183E9C7</accession>
<evidence type="ECO:0000256" key="6">
    <source>
        <dbReference type="ARBA" id="ARBA00023163"/>
    </source>
</evidence>
<keyword evidence="3" id="KW-0240">DNA-directed RNA polymerase</keyword>
<name>A0A183E9C7_9BILA</name>
<dbReference type="InterPro" id="IPR042102">
    <property type="entry name" value="RNA_pol_Rpb1_3_sf"/>
</dbReference>
<dbReference type="GO" id="GO:0005736">
    <property type="term" value="C:RNA polymerase I complex"/>
    <property type="evidence" value="ECO:0007669"/>
    <property type="project" value="TreeGrafter"/>
</dbReference>
<evidence type="ECO:0000313" key="10">
    <source>
        <dbReference type="WBParaSite" id="GPUH_0001759001-mRNA-1"/>
    </source>
</evidence>
<evidence type="ECO:0000313" key="8">
    <source>
        <dbReference type="EMBL" id="VDN30044.1"/>
    </source>
</evidence>
<dbReference type="PANTHER" id="PTHR19376:SF11">
    <property type="entry name" value="DNA-DIRECTED RNA POLYMERASE I SUBUNIT RPA1"/>
    <property type="match status" value="1"/>
</dbReference>
<dbReference type="EC" id="2.7.7.6" evidence="2"/>
<evidence type="ECO:0000256" key="4">
    <source>
        <dbReference type="ARBA" id="ARBA00022679"/>
    </source>
</evidence>
<dbReference type="OrthoDB" id="270392at2759"/>
<evidence type="ECO:0000256" key="1">
    <source>
        <dbReference type="ARBA" id="ARBA00006460"/>
    </source>
</evidence>
<comment type="similarity">
    <text evidence="1">Belongs to the RNA polymerase beta' chain family.</text>
</comment>
<gene>
    <name evidence="8" type="ORF">GPUH_LOCUS17568</name>
</gene>
<keyword evidence="5" id="KW-0548">Nucleotidyltransferase</keyword>
<evidence type="ECO:0000256" key="3">
    <source>
        <dbReference type="ARBA" id="ARBA00022478"/>
    </source>
</evidence>
<keyword evidence="6" id="KW-0804">Transcription</keyword>
<dbReference type="SMART" id="SM00663">
    <property type="entry name" value="RPOLA_N"/>
    <property type="match status" value="1"/>
</dbReference>
<dbReference type="GO" id="GO:0003899">
    <property type="term" value="F:DNA-directed RNA polymerase activity"/>
    <property type="evidence" value="ECO:0007669"/>
    <property type="project" value="UniProtKB-EC"/>
</dbReference>
<feature type="domain" description="RNA polymerase N-terminal" evidence="7">
    <location>
        <begin position="6"/>
        <end position="146"/>
    </location>
</feature>
<evidence type="ECO:0000313" key="9">
    <source>
        <dbReference type="Proteomes" id="UP000271098"/>
    </source>
</evidence>
<dbReference type="WBParaSite" id="GPUH_0001759001-mRNA-1">
    <property type="protein sequence ID" value="GPUH_0001759001-mRNA-1"/>
    <property type="gene ID" value="GPUH_0001759001"/>
</dbReference>
<dbReference type="AlphaFoldDB" id="A0A183E9C7"/>
<evidence type="ECO:0000256" key="2">
    <source>
        <dbReference type="ARBA" id="ARBA00012418"/>
    </source>
</evidence>
<dbReference type="GO" id="GO:0003677">
    <property type="term" value="F:DNA binding"/>
    <property type="evidence" value="ECO:0007669"/>
    <property type="project" value="InterPro"/>
</dbReference>
<dbReference type="PANTHER" id="PTHR19376">
    <property type="entry name" value="DNA-DIRECTED RNA POLYMERASE"/>
    <property type="match status" value="1"/>
</dbReference>
<dbReference type="SUPFAM" id="SSF64484">
    <property type="entry name" value="beta and beta-prime subunits of DNA dependent RNA-polymerase"/>
    <property type="match status" value="1"/>
</dbReference>
<dbReference type="InterPro" id="IPR000722">
    <property type="entry name" value="RNA_pol_asu"/>
</dbReference>
<dbReference type="InterPro" id="IPR045867">
    <property type="entry name" value="DNA-dir_RpoC_beta_prime"/>
</dbReference>
<dbReference type="EMBL" id="UYRT01085368">
    <property type="protein sequence ID" value="VDN30044.1"/>
    <property type="molecule type" value="Genomic_DNA"/>
</dbReference>
<evidence type="ECO:0000256" key="5">
    <source>
        <dbReference type="ARBA" id="ARBA00022695"/>
    </source>
</evidence>
<organism evidence="10">
    <name type="scientific">Gongylonema pulchrum</name>
    <dbReference type="NCBI Taxonomy" id="637853"/>
    <lineage>
        <taxon>Eukaryota</taxon>
        <taxon>Metazoa</taxon>
        <taxon>Ecdysozoa</taxon>
        <taxon>Nematoda</taxon>
        <taxon>Chromadorea</taxon>
        <taxon>Rhabditida</taxon>
        <taxon>Spirurina</taxon>
        <taxon>Spiruromorpha</taxon>
        <taxon>Spiruroidea</taxon>
        <taxon>Gongylonematidae</taxon>
        <taxon>Gongylonema</taxon>
    </lineage>
</organism>
<dbReference type="Pfam" id="PF04983">
    <property type="entry name" value="RNA_pol_Rpb1_3"/>
    <property type="match status" value="1"/>
</dbReference>
<reference evidence="10" key="1">
    <citation type="submission" date="2016-06" db="UniProtKB">
        <authorList>
            <consortium name="WormBaseParasite"/>
        </authorList>
    </citation>
    <scope>IDENTIFICATION</scope>
</reference>
<dbReference type="Pfam" id="PF00623">
    <property type="entry name" value="RNA_pol_Rpb1_2"/>
    <property type="match status" value="1"/>
</dbReference>
<dbReference type="GO" id="GO:0006351">
    <property type="term" value="P:DNA-templated transcription"/>
    <property type="evidence" value="ECO:0007669"/>
    <property type="project" value="InterPro"/>
</dbReference>
<protein>
    <recommendedName>
        <fullName evidence="2">DNA-directed RNA polymerase</fullName>
        <ecNumber evidence="2">2.7.7.6</ecNumber>
    </recommendedName>
</protein>
<sequence length="307" mass="35068">AYIFFFKEASFSKLLCNFFSANFIQKPGGFTQILSKQKCNERNAAAKRLQPGDSSRLPYPFQVLRHLDRGDLMLMNRQPSLHKPSMMGHRTRVLKGQRALRLNYAPCKAYNADFDANVGSNFLVPKDGTPLLGLIQDHVVSGVLLTIRGRFFSKEDFMHLVLSAFAETTQRLIIPPPAMLKPRRLWSGKQIISTILRNCIPLDKPLLNLRSKAKTPLSCWKVDGCEMPEFNMSESEHYGSTQYGLIHCCWDLYGHRHAIRILSCLSRLFTTHLQYHGFTLGVADILVRKEADKKRRKEIEALRKCGN</sequence>